<evidence type="ECO:0000313" key="6">
    <source>
        <dbReference type="EMBL" id="WUG98479.1"/>
    </source>
</evidence>
<dbReference type="InterPro" id="IPR016036">
    <property type="entry name" value="Malonyl_transacylase_ACP-bd"/>
</dbReference>
<evidence type="ECO:0000256" key="1">
    <source>
        <dbReference type="ARBA" id="ARBA00022679"/>
    </source>
</evidence>
<feature type="region of interest" description="Disordered" evidence="4">
    <location>
        <begin position="244"/>
        <end position="264"/>
    </location>
</feature>
<feature type="domain" description="Malonyl-CoA:ACP transacylase (MAT)" evidence="5">
    <location>
        <begin position="1"/>
        <end position="236"/>
    </location>
</feature>
<evidence type="ECO:0000313" key="7">
    <source>
        <dbReference type="Proteomes" id="UP001341259"/>
    </source>
</evidence>
<dbReference type="RefSeq" id="WP_328346335.1">
    <property type="nucleotide sequence ID" value="NZ_CP107906.1"/>
</dbReference>
<dbReference type="SMART" id="SM00827">
    <property type="entry name" value="PKS_AT"/>
    <property type="match status" value="1"/>
</dbReference>
<dbReference type="Pfam" id="PF00698">
    <property type="entry name" value="Acyl_transf_1"/>
    <property type="match status" value="1"/>
</dbReference>
<dbReference type="PANTHER" id="PTHR43775">
    <property type="entry name" value="FATTY ACID SYNTHASE"/>
    <property type="match status" value="1"/>
</dbReference>
<dbReference type="InterPro" id="IPR014043">
    <property type="entry name" value="Acyl_transferase_dom"/>
</dbReference>
<dbReference type="SUPFAM" id="SSF55048">
    <property type="entry name" value="Probable ACP-binding domain of malonyl-CoA ACP transacylase"/>
    <property type="match status" value="1"/>
</dbReference>
<dbReference type="EMBL" id="CP107906">
    <property type="protein sequence ID" value="WUG98479.1"/>
    <property type="molecule type" value="Genomic_DNA"/>
</dbReference>
<evidence type="ECO:0000256" key="3">
    <source>
        <dbReference type="ARBA" id="ARBA00023315"/>
    </source>
</evidence>
<evidence type="ECO:0000256" key="4">
    <source>
        <dbReference type="SAM" id="MobiDB-lite"/>
    </source>
</evidence>
<dbReference type="GO" id="GO:0016746">
    <property type="term" value="F:acyltransferase activity"/>
    <property type="evidence" value="ECO:0007669"/>
    <property type="project" value="UniProtKB-KW"/>
</dbReference>
<keyword evidence="7" id="KW-1185">Reference proteome</keyword>
<evidence type="ECO:0000256" key="2">
    <source>
        <dbReference type="ARBA" id="ARBA00023268"/>
    </source>
</evidence>
<dbReference type="PANTHER" id="PTHR43775:SF51">
    <property type="entry name" value="INACTIVE PHENOLPHTHIOCEROL SYNTHESIS POLYKETIDE SYNTHASE TYPE I PKS1-RELATED"/>
    <property type="match status" value="1"/>
</dbReference>
<name>A0ABZ1P4D6_STRVL</name>
<dbReference type="SUPFAM" id="SSF52151">
    <property type="entry name" value="FabD/lysophospholipase-like"/>
    <property type="match status" value="1"/>
</dbReference>
<reference evidence="6 7" key="1">
    <citation type="submission" date="2022-10" db="EMBL/GenBank/DDBJ databases">
        <title>The complete genomes of actinobacterial strains from the NBC collection.</title>
        <authorList>
            <person name="Joergensen T.S."/>
            <person name="Alvarez Arevalo M."/>
            <person name="Sterndorff E.B."/>
            <person name="Faurdal D."/>
            <person name="Vuksanovic O."/>
            <person name="Mourched A.-S."/>
            <person name="Charusanti P."/>
            <person name="Shaw S."/>
            <person name="Blin K."/>
            <person name="Weber T."/>
        </authorList>
    </citation>
    <scope>NUCLEOTIDE SEQUENCE [LARGE SCALE GENOMIC DNA]</scope>
    <source>
        <strain evidence="6 7">NBC_00456</strain>
    </source>
</reference>
<proteinExistence type="predicted"/>
<dbReference type="InterPro" id="IPR016035">
    <property type="entry name" value="Acyl_Trfase/lysoPLipase"/>
</dbReference>
<dbReference type="InterPro" id="IPR001227">
    <property type="entry name" value="Ac_transferase_dom_sf"/>
</dbReference>
<keyword evidence="1" id="KW-0808">Transferase</keyword>
<accession>A0ABZ1P4D6</accession>
<evidence type="ECO:0000259" key="5">
    <source>
        <dbReference type="SMART" id="SM00827"/>
    </source>
</evidence>
<dbReference type="Gene3D" id="3.40.366.10">
    <property type="entry name" value="Malonyl-Coenzyme A Acyl Carrier Protein, domain 2"/>
    <property type="match status" value="1"/>
</dbReference>
<protein>
    <submittedName>
        <fullName evidence="6">Acyltransferase domain-containing protein</fullName>
    </submittedName>
</protein>
<dbReference type="InterPro" id="IPR050091">
    <property type="entry name" value="PKS_NRPS_Biosynth_Enz"/>
</dbReference>
<organism evidence="6 7">
    <name type="scientific">Streptomyces violaceus</name>
    <name type="common">Streptomyces venezuelae</name>
    <dbReference type="NCBI Taxonomy" id="1936"/>
    <lineage>
        <taxon>Bacteria</taxon>
        <taxon>Bacillati</taxon>
        <taxon>Actinomycetota</taxon>
        <taxon>Actinomycetes</taxon>
        <taxon>Kitasatosporales</taxon>
        <taxon>Streptomycetaceae</taxon>
        <taxon>Streptomyces</taxon>
    </lineage>
</organism>
<gene>
    <name evidence="6" type="ORF">OHB29_38935</name>
</gene>
<keyword evidence="3 6" id="KW-0012">Acyltransferase</keyword>
<sequence length="264" mass="28596">MRDVLFNDADVDADAGLLDRTVYAQPALFAVEVGLFRLFESWGVRPAWLVGHSIGEIAAAFVAGVFSLGDAARLVAARGRLMQALPAGGVMAAVEASEDETTPLFDGAVGLAAVNGATSVVVSGERAAVERVVAHFEGVGRRVKWLRVSHAFHSPLMEPMLEDFAAVVSGLSFAEPLLPMVSTVTGKPVEEGLLTDPAYWVRHVRDTVRFHDAITHLGELGVSWRWARVGCWSRRPSRFWRTPVGRGRSSSRPCVRVRTSPAPR</sequence>
<keyword evidence="2" id="KW-0511">Multifunctional enzyme</keyword>
<dbReference type="Proteomes" id="UP001341259">
    <property type="component" value="Chromosome"/>
</dbReference>